<dbReference type="InterPro" id="IPR036691">
    <property type="entry name" value="Endo/exonu/phosph_ase_sf"/>
</dbReference>
<dbReference type="Pfam" id="PF13966">
    <property type="entry name" value="zf-RVT"/>
    <property type="match status" value="1"/>
</dbReference>
<keyword evidence="10" id="KW-1185">Reference proteome</keyword>
<dbReference type="CDD" id="cd00018">
    <property type="entry name" value="AP2"/>
    <property type="match status" value="2"/>
</dbReference>
<feature type="domain" description="AP2/ERF" evidence="8">
    <location>
        <begin position="183"/>
        <end position="241"/>
    </location>
</feature>
<dbReference type="Pfam" id="PF00847">
    <property type="entry name" value="AP2"/>
    <property type="match status" value="1"/>
</dbReference>
<evidence type="ECO:0000259" key="8">
    <source>
        <dbReference type="PROSITE" id="PS51032"/>
    </source>
</evidence>
<keyword evidence="2" id="KW-0677">Repeat</keyword>
<sequence>MDLITTKSEEGLRRRNSFRTVSDASTSVVKRRRRCPSMLALNNHKIADDENHLQRSTTPLVDQSSNAITATTPTTPTTVKRSSKYRGVSRHRWTGRYEAHLWDKGSWNPTQKKKGKQGAYDEEESAARAYDLAAIKYWGKSTFTNFPVSEYEKELEIMVNTTKEEYLATLRRRSSGFSRGVSKYRGVARHHHNGRWEARIGRVFGNKYLYLGTYSTQEEAAHAYDIAAIEYRGINAVTNFDLSTYIRWLRSGSDSASGTPSQSQDQPPPPAPSHHVNPLIEEPQFPFASNSLPLGITSQNQELVDTKMLLANPDSNSNSNSNHIDSSPAPSALSLLLRSTMFKELVEKNLIPENEEEVATKEVMKAEGNEFRGMFFNGMCPSKLDNFINMDCFRNSPPGEINNDVEEGEFRPPGWTAERNHHGNEESLPRAEEPCINHSMHGKKACNNGGNVSSSKIPGPTDSPPFSQSFSNIGFSIGLNSTDKNLGPKKSRKRPRFNRSPSVCSPTVEGLGIPTPSVTSFPDLNKSISGVISADASLSINLENGTNIVDEAAHDMHREFPPDAQHFVPPSTDETMSTAMDQRTVEIEIDKTVEIGEALGIQLNLFKPQGGWGSSESQLGQKHQIGKWGVSANGLSGGLFSIWDPSVFSFVEAIKHQNFMIIKGTLRSSGDIWNVVNIYAPNDPGARRDLWTTIIQYKNSMNGFWVLMGDFNDVRTSEERLNSEFIEANARAFNEFIHMMELHEYPMGGAKFTYMTSNGDKHSKLDRFLVCKNFLNIYPNAISVALSREYSDHRPVMLSTSNSDFGPTPFKAYNSWLSIPGLLEHIEKDCKNFKFQGRADLALVTKLKWMKSGIKHWIQSDKAKRMGNYKVSKDIIADLDLKVERGPLDQEDLQQRISLNDNNYTLHFEWSSIALSELELQQVNTLSNLIKESQFSRGQDSWRWNLGSGIGFTVSCIKDALLFYNHPISNGVQSYFWNNWIPKKVNFLAWRAELNKLPTMDVLKRRRLQLDSCWCVFCKEYEESAEHIFLSCWVAQKIWENITKWCRLRFGFFFSIQDLVDPRSFGKGSKKWKKIIHGMLATSIWCVWRSRNAALFDSKPIVVENIVDEIKILSFLWVRNRAKFNSLSWSQWCNFDLSSAGV</sequence>
<keyword evidence="4" id="KW-0238">DNA-binding</keyword>
<dbReference type="Gene3D" id="3.60.10.10">
    <property type="entry name" value="Endonuclease/exonuclease/phosphatase"/>
    <property type="match status" value="1"/>
</dbReference>
<reference evidence="9 10" key="1">
    <citation type="submission" date="2019-05" db="EMBL/GenBank/DDBJ databases">
        <title>Mikania micrantha, genome provides insights into the molecular mechanism of rapid growth.</title>
        <authorList>
            <person name="Liu B."/>
        </authorList>
    </citation>
    <scope>NUCLEOTIDE SEQUENCE [LARGE SCALE GENOMIC DNA]</scope>
    <source>
        <strain evidence="9">NLD-2019</strain>
        <tissue evidence="9">Leaf</tissue>
    </source>
</reference>
<feature type="region of interest" description="Disordered" evidence="7">
    <location>
        <begin position="477"/>
        <end position="508"/>
    </location>
</feature>
<evidence type="ECO:0000256" key="4">
    <source>
        <dbReference type="ARBA" id="ARBA00023125"/>
    </source>
</evidence>
<comment type="subcellular location">
    <subcellularLocation>
        <location evidence="1">Nucleus</location>
    </subcellularLocation>
</comment>
<dbReference type="AlphaFoldDB" id="A0A5N6N3D0"/>
<gene>
    <name evidence="9" type="ORF">E3N88_24785</name>
</gene>
<feature type="compositionally biased region" description="Low complexity" evidence="7">
    <location>
        <begin position="69"/>
        <end position="78"/>
    </location>
</feature>
<evidence type="ECO:0000256" key="6">
    <source>
        <dbReference type="ARBA" id="ARBA00023242"/>
    </source>
</evidence>
<feature type="compositionally biased region" description="Basic residues" evidence="7">
    <location>
        <begin position="487"/>
        <end position="497"/>
    </location>
</feature>
<evidence type="ECO:0000256" key="3">
    <source>
        <dbReference type="ARBA" id="ARBA00023015"/>
    </source>
</evidence>
<evidence type="ECO:0000313" key="9">
    <source>
        <dbReference type="EMBL" id="KAD4384617.1"/>
    </source>
</evidence>
<proteinExistence type="predicted"/>
<dbReference type="SUPFAM" id="SSF54171">
    <property type="entry name" value="DNA-binding domain"/>
    <property type="match status" value="2"/>
</dbReference>
<protein>
    <recommendedName>
        <fullName evidence="8">AP2/ERF domain-containing protein</fullName>
    </recommendedName>
</protein>
<dbReference type="InterPro" id="IPR016177">
    <property type="entry name" value="DNA-bd_dom_sf"/>
</dbReference>
<feature type="compositionally biased region" description="Polar residues" evidence="7">
    <location>
        <begin position="59"/>
        <end position="68"/>
    </location>
</feature>
<dbReference type="SMART" id="SM00380">
    <property type="entry name" value="AP2"/>
    <property type="match status" value="2"/>
</dbReference>
<keyword evidence="3" id="KW-0805">Transcription regulation</keyword>
<dbReference type="InterPro" id="IPR026960">
    <property type="entry name" value="RVT-Znf"/>
</dbReference>
<dbReference type="GO" id="GO:0003700">
    <property type="term" value="F:DNA-binding transcription factor activity"/>
    <property type="evidence" value="ECO:0007669"/>
    <property type="project" value="InterPro"/>
</dbReference>
<feature type="region of interest" description="Disordered" evidence="7">
    <location>
        <begin position="446"/>
        <end position="465"/>
    </location>
</feature>
<dbReference type="PROSITE" id="PS51032">
    <property type="entry name" value="AP2_ERF"/>
    <property type="match status" value="2"/>
</dbReference>
<organism evidence="9 10">
    <name type="scientific">Mikania micrantha</name>
    <name type="common">bitter vine</name>
    <dbReference type="NCBI Taxonomy" id="192012"/>
    <lineage>
        <taxon>Eukaryota</taxon>
        <taxon>Viridiplantae</taxon>
        <taxon>Streptophyta</taxon>
        <taxon>Embryophyta</taxon>
        <taxon>Tracheophyta</taxon>
        <taxon>Spermatophyta</taxon>
        <taxon>Magnoliopsida</taxon>
        <taxon>eudicotyledons</taxon>
        <taxon>Gunneridae</taxon>
        <taxon>Pentapetalae</taxon>
        <taxon>asterids</taxon>
        <taxon>campanulids</taxon>
        <taxon>Asterales</taxon>
        <taxon>Asteraceae</taxon>
        <taxon>Asteroideae</taxon>
        <taxon>Heliantheae alliance</taxon>
        <taxon>Eupatorieae</taxon>
        <taxon>Mikania</taxon>
    </lineage>
</organism>
<feature type="domain" description="AP2/ERF" evidence="8">
    <location>
        <begin position="84"/>
        <end position="147"/>
    </location>
</feature>
<name>A0A5N6N3D0_9ASTR</name>
<dbReference type="Proteomes" id="UP000326396">
    <property type="component" value="Linkage Group LG3"/>
</dbReference>
<dbReference type="Gene3D" id="3.30.730.10">
    <property type="entry name" value="AP2/ERF domain"/>
    <property type="match status" value="2"/>
</dbReference>
<evidence type="ECO:0000256" key="5">
    <source>
        <dbReference type="ARBA" id="ARBA00023163"/>
    </source>
</evidence>
<keyword evidence="5" id="KW-0804">Transcription</keyword>
<feature type="region of interest" description="Disordered" evidence="7">
    <location>
        <begin position="59"/>
        <end position="82"/>
    </location>
</feature>
<dbReference type="GO" id="GO:0005634">
    <property type="term" value="C:nucleus"/>
    <property type="evidence" value="ECO:0007669"/>
    <property type="project" value="UniProtKB-SubCell"/>
</dbReference>
<keyword evidence="6" id="KW-0539">Nucleus</keyword>
<evidence type="ECO:0000256" key="7">
    <source>
        <dbReference type="SAM" id="MobiDB-lite"/>
    </source>
</evidence>
<accession>A0A5N6N3D0</accession>
<evidence type="ECO:0000313" key="10">
    <source>
        <dbReference type="Proteomes" id="UP000326396"/>
    </source>
</evidence>
<dbReference type="EMBL" id="SZYD01000013">
    <property type="protein sequence ID" value="KAD4384617.1"/>
    <property type="molecule type" value="Genomic_DNA"/>
</dbReference>
<evidence type="ECO:0000256" key="2">
    <source>
        <dbReference type="ARBA" id="ARBA00022737"/>
    </source>
</evidence>
<dbReference type="GO" id="GO:0003677">
    <property type="term" value="F:DNA binding"/>
    <property type="evidence" value="ECO:0007669"/>
    <property type="project" value="UniProtKB-KW"/>
</dbReference>
<dbReference type="PRINTS" id="PR00367">
    <property type="entry name" value="ETHRSPELEMNT"/>
</dbReference>
<dbReference type="SUPFAM" id="SSF56219">
    <property type="entry name" value="DNase I-like"/>
    <property type="match status" value="1"/>
</dbReference>
<comment type="caution">
    <text evidence="9">The sequence shown here is derived from an EMBL/GenBank/DDBJ whole genome shotgun (WGS) entry which is preliminary data.</text>
</comment>
<dbReference type="PANTHER" id="PTHR32467">
    <property type="entry name" value="AP2-LIKE ETHYLENE-RESPONSIVE TRANSCRIPTION FACTOR"/>
    <property type="match status" value="1"/>
</dbReference>
<dbReference type="InterPro" id="IPR036955">
    <property type="entry name" value="AP2/ERF_dom_sf"/>
</dbReference>
<dbReference type="PANTHER" id="PTHR32467:SF242">
    <property type="entry name" value="AP2_ERF DOMAIN-CONTAINING PROTEIN"/>
    <property type="match status" value="1"/>
</dbReference>
<dbReference type="InterPro" id="IPR001471">
    <property type="entry name" value="AP2/ERF_dom"/>
</dbReference>
<feature type="region of interest" description="Disordered" evidence="7">
    <location>
        <begin position="253"/>
        <end position="278"/>
    </location>
</feature>
<dbReference type="FunFam" id="3.30.730.10:FF:000002">
    <property type="entry name" value="AP2-like ethylene-responsive transcription factor"/>
    <property type="match status" value="1"/>
</dbReference>
<dbReference type="OrthoDB" id="207175at2759"/>
<evidence type="ECO:0000256" key="1">
    <source>
        <dbReference type="ARBA" id="ARBA00004123"/>
    </source>
</evidence>